<dbReference type="GO" id="GO:0000139">
    <property type="term" value="C:Golgi membrane"/>
    <property type="evidence" value="ECO:0007669"/>
    <property type="project" value="UniProtKB-SubCell"/>
</dbReference>
<comment type="subunit">
    <text evidence="4">Oligomeric complex that consists of at least the alpha, beta, beta', gamma, delta, epsilon and zeta subunits.</text>
</comment>
<protein>
    <recommendedName>
        <fullName evidence="5 13">Coatomer subunit epsilon</fullName>
    </recommendedName>
</protein>
<keyword evidence="8 13" id="KW-0931">ER-Golgi transport</keyword>
<keyword evidence="9 13" id="KW-0653">Protein transport</keyword>
<dbReference type="GO" id="GO:0006890">
    <property type="term" value="P:retrograde vesicle-mediated transport, Golgi to endoplasmic reticulum"/>
    <property type="evidence" value="ECO:0007669"/>
    <property type="project" value="UniProtKB-UniRule"/>
</dbReference>
<dbReference type="SUPFAM" id="SSF48452">
    <property type="entry name" value="TPR-like"/>
    <property type="match status" value="1"/>
</dbReference>
<gene>
    <name evidence="14" type="ORF">DdX_06543</name>
</gene>
<organism evidence="14 15">
    <name type="scientific">Ditylenchus destructor</name>
    <dbReference type="NCBI Taxonomy" id="166010"/>
    <lineage>
        <taxon>Eukaryota</taxon>
        <taxon>Metazoa</taxon>
        <taxon>Ecdysozoa</taxon>
        <taxon>Nematoda</taxon>
        <taxon>Chromadorea</taxon>
        <taxon>Rhabditida</taxon>
        <taxon>Tylenchina</taxon>
        <taxon>Tylenchomorpha</taxon>
        <taxon>Sphaerularioidea</taxon>
        <taxon>Anguinidae</taxon>
        <taxon>Anguininae</taxon>
        <taxon>Ditylenchus</taxon>
    </lineage>
</organism>
<evidence type="ECO:0000256" key="2">
    <source>
        <dbReference type="ARBA" id="ARBA00004347"/>
    </source>
</evidence>
<evidence type="ECO:0000256" key="5">
    <source>
        <dbReference type="ARBA" id="ARBA00015828"/>
    </source>
</evidence>
<dbReference type="GO" id="GO:0005198">
    <property type="term" value="F:structural molecule activity"/>
    <property type="evidence" value="ECO:0007669"/>
    <property type="project" value="UniProtKB-UniRule"/>
</dbReference>
<comment type="similarity">
    <text evidence="3 13">Belongs to the COPE family.</text>
</comment>
<keyword evidence="11 13" id="KW-0472">Membrane</keyword>
<evidence type="ECO:0000256" key="9">
    <source>
        <dbReference type="ARBA" id="ARBA00022927"/>
    </source>
</evidence>
<keyword evidence="7 13" id="KW-0963">Cytoplasm</keyword>
<dbReference type="InterPro" id="IPR011990">
    <property type="entry name" value="TPR-like_helical_dom_sf"/>
</dbReference>
<dbReference type="PANTHER" id="PTHR10805:SF0">
    <property type="entry name" value="COATOMER SUBUNIT EPSILON"/>
    <property type="match status" value="1"/>
</dbReference>
<evidence type="ECO:0000256" key="1">
    <source>
        <dbReference type="ARBA" id="ARBA00004255"/>
    </source>
</evidence>
<sequence length="319" mass="35962">MTVGKWAKVETLDPQNSAAFDLPGTILVAFDSARQELQNELSHGPDTAAQGHNVKVKSQEDILAKDAFLYRSYIALSKYSIPLSEIDSSLPPTSNPLVAIRRFADYMVNSEKRKRIVEQITAELEKGQQCDDICALMNSFIFVHEENIDDSLRVLSKTSSLECHAATVQCLLKLNRYDLAERAEKMQKKDENSTVTQLTATWISLALNTCLKEAFCICQEMIDKYGATPSLLISQAACLIQQQKYEDAEQLLQDAQQRDRDNPEVLVGLVVVSEFLGKPFEVTNRYINQLKQDYPHHVWTKDYLAKEAEFDCVAQESSA</sequence>
<evidence type="ECO:0000256" key="3">
    <source>
        <dbReference type="ARBA" id="ARBA00008827"/>
    </source>
</evidence>
<evidence type="ECO:0000313" key="15">
    <source>
        <dbReference type="Proteomes" id="UP001201812"/>
    </source>
</evidence>
<evidence type="ECO:0000256" key="7">
    <source>
        <dbReference type="ARBA" id="ARBA00022490"/>
    </source>
</evidence>
<dbReference type="GO" id="GO:0006888">
    <property type="term" value="P:endoplasmic reticulum to Golgi vesicle-mediated transport"/>
    <property type="evidence" value="ECO:0007669"/>
    <property type="project" value="TreeGrafter"/>
</dbReference>
<dbReference type="Gene3D" id="1.25.40.10">
    <property type="entry name" value="Tetratricopeptide repeat domain"/>
    <property type="match status" value="1"/>
</dbReference>
<evidence type="ECO:0000256" key="4">
    <source>
        <dbReference type="ARBA" id="ARBA00011775"/>
    </source>
</evidence>
<evidence type="ECO:0000256" key="11">
    <source>
        <dbReference type="ARBA" id="ARBA00023136"/>
    </source>
</evidence>
<keyword evidence="12 13" id="KW-0968">Cytoplasmic vesicle</keyword>
<dbReference type="GO" id="GO:0015031">
    <property type="term" value="P:protein transport"/>
    <property type="evidence" value="ECO:0007669"/>
    <property type="project" value="UniProtKB-UniRule"/>
</dbReference>
<evidence type="ECO:0000256" key="8">
    <source>
        <dbReference type="ARBA" id="ARBA00022892"/>
    </source>
</evidence>
<comment type="subcellular location">
    <subcellularLocation>
        <location evidence="2">Cytoplasmic vesicle</location>
        <location evidence="2">COPI-coated vesicle membrane</location>
        <topology evidence="2">Peripheral membrane protein</topology>
        <orientation evidence="2">Cytoplasmic side</orientation>
    </subcellularLocation>
    <subcellularLocation>
        <location evidence="1">Golgi apparatus membrane</location>
        <topology evidence="1">Peripheral membrane protein</topology>
        <orientation evidence="1">Cytoplasmic side</orientation>
    </subcellularLocation>
</comment>
<evidence type="ECO:0000256" key="6">
    <source>
        <dbReference type="ARBA" id="ARBA00022448"/>
    </source>
</evidence>
<keyword evidence="6 13" id="KW-0813">Transport</keyword>
<dbReference type="Pfam" id="PF04733">
    <property type="entry name" value="Coatomer_E"/>
    <property type="match status" value="1"/>
</dbReference>
<proteinExistence type="inferred from homology"/>
<comment type="function">
    <text evidence="13">The coatomer is a cytosolic protein complex that binds to dilysine motifs and reversibly associates with Golgi non-clathrin-coated vesicles, which further mediate biosynthetic protein transport from the ER, via the Golgi up to the trans Golgi network. The coatomer complex is required for budding from Golgi membranes, and is essential for the retrograde Golgi-to-ER transport of dilysine-tagged proteins.</text>
</comment>
<keyword evidence="15" id="KW-1185">Reference proteome</keyword>
<keyword evidence="10 13" id="KW-0333">Golgi apparatus</keyword>
<evidence type="ECO:0000256" key="10">
    <source>
        <dbReference type="ARBA" id="ARBA00023034"/>
    </source>
</evidence>
<name>A0AAD4R5T9_9BILA</name>
<dbReference type="AlphaFoldDB" id="A0AAD4R5T9"/>
<reference evidence="14" key="1">
    <citation type="submission" date="2022-01" db="EMBL/GenBank/DDBJ databases">
        <title>Genome Sequence Resource for Two Populations of Ditylenchus destructor, the Migratory Endoparasitic Phytonematode.</title>
        <authorList>
            <person name="Zhang H."/>
            <person name="Lin R."/>
            <person name="Xie B."/>
        </authorList>
    </citation>
    <scope>NUCLEOTIDE SEQUENCE</scope>
    <source>
        <strain evidence="14">BazhouSP</strain>
    </source>
</reference>
<evidence type="ECO:0000313" key="14">
    <source>
        <dbReference type="EMBL" id="KAI1718128.1"/>
    </source>
</evidence>
<evidence type="ECO:0000256" key="12">
    <source>
        <dbReference type="ARBA" id="ARBA00023329"/>
    </source>
</evidence>
<accession>A0AAD4R5T9</accession>
<dbReference type="PANTHER" id="PTHR10805">
    <property type="entry name" value="COATOMER SUBUNIT EPSILON"/>
    <property type="match status" value="1"/>
</dbReference>
<dbReference type="GO" id="GO:0030126">
    <property type="term" value="C:COPI vesicle coat"/>
    <property type="evidence" value="ECO:0007669"/>
    <property type="project" value="TreeGrafter"/>
</dbReference>
<dbReference type="InterPro" id="IPR006822">
    <property type="entry name" value="Coatomer_esu"/>
</dbReference>
<dbReference type="PIRSF" id="PIRSF016478">
    <property type="entry name" value="Coatomer_esu"/>
    <property type="match status" value="1"/>
</dbReference>
<dbReference type="GO" id="GO:0006891">
    <property type="term" value="P:intra-Golgi vesicle-mediated transport"/>
    <property type="evidence" value="ECO:0007669"/>
    <property type="project" value="TreeGrafter"/>
</dbReference>
<dbReference type="Proteomes" id="UP001201812">
    <property type="component" value="Unassembled WGS sequence"/>
</dbReference>
<evidence type="ECO:0000256" key="13">
    <source>
        <dbReference type="PIRNR" id="PIRNR016478"/>
    </source>
</evidence>
<comment type="caution">
    <text evidence="14">The sequence shown here is derived from an EMBL/GenBank/DDBJ whole genome shotgun (WGS) entry which is preliminary data.</text>
</comment>
<dbReference type="EMBL" id="JAKKPZ010000008">
    <property type="protein sequence ID" value="KAI1718128.1"/>
    <property type="molecule type" value="Genomic_DNA"/>
</dbReference>